<feature type="domain" description="RdRp catalytic" evidence="8">
    <location>
        <begin position="1504"/>
        <end position="1632"/>
    </location>
</feature>
<evidence type="ECO:0000259" key="10">
    <source>
        <dbReference type="PROSITE" id="PS51874"/>
    </source>
</evidence>
<dbReference type="PROSITE" id="PS50507">
    <property type="entry name" value="RDRP_SSRNA_POS"/>
    <property type="match status" value="1"/>
</dbReference>
<dbReference type="InterPro" id="IPR027417">
    <property type="entry name" value="P-loop_NTPase"/>
</dbReference>
<feature type="transmembrane region" description="Helical" evidence="7">
    <location>
        <begin position="156"/>
        <end position="176"/>
    </location>
</feature>
<keyword evidence="3" id="KW-0378">Hydrolase</keyword>
<dbReference type="PROSITE" id="PS51874">
    <property type="entry name" value="PCV_3C_PRO"/>
    <property type="match status" value="1"/>
</dbReference>
<dbReference type="PROSITE" id="PS51218">
    <property type="entry name" value="SF3_HELICASE_2"/>
    <property type="match status" value="1"/>
</dbReference>
<dbReference type="InterPro" id="IPR014759">
    <property type="entry name" value="Helicase_SF3_ssRNA_vir"/>
</dbReference>
<evidence type="ECO:0000259" key="8">
    <source>
        <dbReference type="PROSITE" id="PS50507"/>
    </source>
</evidence>
<proteinExistence type="predicted"/>
<dbReference type="GO" id="GO:0003723">
    <property type="term" value="F:RNA binding"/>
    <property type="evidence" value="ECO:0007669"/>
    <property type="project" value="InterPro"/>
</dbReference>
<dbReference type="InterPro" id="IPR001205">
    <property type="entry name" value="RNA-dir_pol_C"/>
</dbReference>
<feature type="region of interest" description="Disordered" evidence="6">
    <location>
        <begin position="29"/>
        <end position="53"/>
    </location>
</feature>
<dbReference type="GO" id="GO:0005524">
    <property type="term" value="F:ATP binding"/>
    <property type="evidence" value="ECO:0007669"/>
    <property type="project" value="InterPro"/>
</dbReference>
<keyword evidence="7" id="KW-0812">Transmembrane</keyword>
<evidence type="ECO:0000256" key="5">
    <source>
        <dbReference type="ARBA" id="ARBA00022953"/>
    </source>
</evidence>
<evidence type="ECO:0000256" key="7">
    <source>
        <dbReference type="SAM" id="Phobius"/>
    </source>
</evidence>
<dbReference type="InterPro" id="IPR007094">
    <property type="entry name" value="RNA-dir_pol_PSvirus"/>
</dbReference>
<dbReference type="EMBL" id="KX924637">
    <property type="protein sequence ID" value="API61898.1"/>
    <property type="molecule type" value="Genomic_RNA"/>
</dbReference>
<evidence type="ECO:0000256" key="6">
    <source>
        <dbReference type="SAM" id="MobiDB-lite"/>
    </source>
</evidence>
<dbReference type="InterPro" id="IPR000605">
    <property type="entry name" value="Helicase_SF3_ssDNA/RNA_vir"/>
</dbReference>
<name>A0A1L4A1T5_9VIRU</name>
<dbReference type="SUPFAM" id="SSF56672">
    <property type="entry name" value="DNA/RNA polymerases"/>
    <property type="match status" value="1"/>
</dbReference>
<dbReference type="PRINTS" id="PR00918">
    <property type="entry name" value="CALICVIRUSNS"/>
</dbReference>
<dbReference type="SUPFAM" id="SSF50494">
    <property type="entry name" value="Trypsin-like serine proteases"/>
    <property type="match status" value="1"/>
</dbReference>
<reference evidence="11" key="1">
    <citation type="submission" date="2016-09" db="EMBL/GenBank/DDBJ databases">
        <authorList>
            <person name="Capua I."/>
            <person name="De Benedictis P."/>
            <person name="Joannis T."/>
            <person name="Lombin L.H."/>
            <person name="Cattoli G."/>
        </authorList>
    </citation>
    <scope>NUCLEOTIDE SEQUENCE</scope>
    <source>
        <strain evidence="11">93C3</strain>
    </source>
</reference>
<evidence type="ECO:0000259" key="9">
    <source>
        <dbReference type="PROSITE" id="PS51218"/>
    </source>
</evidence>
<dbReference type="Gene3D" id="3.30.70.270">
    <property type="match status" value="1"/>
</dbReference>
<dbReference type="GO" id="GO:0006351">
    <property type="term" value="P:DNA-templated transcription"/>
    <property type="evidence" value="ECO:0007669"/>
    <property type="project" value="InterPro"/>
</dbReference>
<feature type="domain" description="Peptidase C3" evidence="10">
    <location>
        <begin position="1029"/>
        <end position="1237"/>
    </location>
</feature>
<feature type="transmembrane region" description="Helical" evidence="7">
    <location>
        <begin position="227"/>
        <end position="252"/>
    </location>
</feature>
<dbReference type="InterPro" id="IPR004004">
    <property type="entry name" value="Helic/Pol/Pept_Calicivir-typ"/>
</dbReference>
<keyword evidence="7" id="KW-1133">Transmembrane helix</keyword>
<keyword evidence="2" id="KW-0547">Nucleotide-binding</keyword>
<keyword evidence="7" id="KW-0472">Membrane</keyword>
<dbReference type="InterPro" id="IPR043502">
    <property type="entry name" value="DNA/RNA_pol_sf"/>
</dbReference>
<dbReference type="Pfam" id="PF00910">
    <property type="entry name" value="RNA_helicase"/>
    <property type="match status" value="1"/>
</dbReference>
<dbReference type="GO" id="GO:0004197">
    <property type="term" value="F:cysteine-type endopeptidase activity"/>
    <property type="evidence" value="ECO:0007669"/>
    <property type="project" value="InterPro"/>
</dbReference>
<protein>
    <submittedName>
        <fullName evidence="11">Polyprotein</fullName>
    </submittedName>
</protein>
<feature type="transmembrane region" description="Helical" evidence="7">
    <location>
        <begin position="188"/>
        <end position="207"/>
    </location>
</feature>
<dbReference type="InterPro" id="IPR009003">
    <property type="entry name" value="Peptidase_S1_PA"/>
</dbReference>
<dbReference type="GO" id="GO:0006508">
    <property type="term" value="P:proteolysis"/>
    <property type="evidence" value="ECO:0007669"/>
    <property type="project" value="UniProtKB-KW"/>
</dbReference>
<dbReference type="SUPFAM" id="SSF52540">
    <property type="entry name" value="P-loop containing nucleoside triphosphate hydrolases"/>
    <property type="match status" value="1"/>
</dbReference>
<evidence type="ECO:0000256" key="4">
    <source>
        <dbReference type="ARBA" id="ARBA00022807"/>
    </source>
</evidence>
<feature type="domain" description="SF3 helicase" evidence="9">
    <location>
        <begin position="363"/>
        <end position="548"/>
    </location>
</feature>
<accession>A0A1L4A1T5</accession>
<feature type="transmembrane region" description="Helical" evidence="7">
    <location>
        <begin position="130"/>
        <end position="150"/>
    </location>
</feature>
<sequence length="1759" mass="198736">MQNNHKYFHKALKTLSRIIIKTQEPKMNSKHGKVNHVLDTPRPQKPYKGQGEAHRRRVLRDHLFSHRLISLANLYKGKPLPVFESSHRLIRMEVDFFGRKFELLMSLDDPWTRPWMDTLRRFTRSMDYQFSLVGSAVGAIFGAFGMTAYMTSVFNTFLKTLTASALSTLLAIGILLKADNPFIQCQAMTLIITNLGVSFTTLANIAWPLAPTNMIFQSNTTEKPFTWVPSAVALLLTILMGGATAGQMVGIFSRTSALGYTMSTIVGLHRILSESLKDLVPYVYKTITGKDWHVEELATNMTKFTDFVTSVEEFERDKLGSLDSDWAVQLEAFSLQTKYKELLIEAQRLGLSRTLTPIVSGYWNKINSWIKRVSASGILLAGHRAEPASILISGKPGMGKSYLVNELVRDVGGDDIPWGTIPGETIANHIYVRNPQEAYWSGYRGHFCTLYDDLGQMADTESAPDPEFLEIIQAVGDNAFKIPMADIEDKNRGYFRSPLVIATTNLDRLSSTTVKSIRHPTALARRFDIHVEMVKKGKERMYYMMQDGSPAELVTYEELINLLRAKYRMKQDKFAQRSQQAQVRESNVQHVCVAHRLVYLSGPSSIVGTELKRRTHNANNPDHSYCHPSLHCRQRQQGIWDFFFGSTTATADRTIYFCQLLWDPRIKTYLNLDEQTQQDILDWEIDTQEALQEAGLDGEINSTNWIENGLRQNTIAWNYLVENRKDLLAKAIRVKICTTQSNIVDGLTSSVLEDIASDGILPVTYLIESWGAFLFAKIKKTFSYLGGVFTSVITYMSDLTFNHPQLLLSFLAFAPLFINTATKCFAQMLGPTTTPTPNDDFLANELARRFQEKKQQAGTLNSHESRDMKGAQKSNKARSLHMTRESRDMIGAQKSNRTATLKMRFESNDRVEFLQEYHHGTFSYVGVREDLLNFACKMGGENVADLLRFAFIQYTDLLIEATAGGGYTRTQMIDRMKDLYRQAAKVTSEELVLEALDATQKEKRLVLESENSNSFDNWIKMQDVSFEYQGSADQNADGVSKAMTGNIFDIKCAGSLSKASQIFFYTSRTAWCNKHTYDRIKDHDFTISRYKKDNSTEDFEFKWRDCQVVRHPELDVVIIRFPKTLTPLPSMKKHLFNDKDLDFKMLPACRLVTRRDGEVVYMQTSSPFLIEKASMEAGDLVPACSSIGYTNMNTIVGDCGAPLLALDPTRQRKICGMHFLGNSFGSGQAVIITLDLLESMESCGEMTEELEYQYKFSGCEVDTAVEIPLGMTRTPFEPTKTKVRRSAIHGEVSEPITRPSILRVTAECDPMTRGIKELHGPRIIVPQSFVDEAQQVLIRYTSGEVMDASTLTIEKALTAEGIRGLEPIELSTSAGLPLCLETDARGKRKWITDERQPTPEFRKMMTDFIDEIKNGQLEDIPIFKETLKDERVKLAKADYDHPDKIKTRLFSASPLKLLVALRMYYGTFMAHAVRNEIRNTCTSGANPHGPDWQMIADWLHEVSDKVDDGDYSCFDTSQPSGFLKAVYDSIRAWYRRNGGSKEDDLIRERLAELCYHPFRSARGVVYRTNGSLPSGMFGTTQINSGSNLVAFYYAFRYLYPESTSEDFLASVRTVTHGDDVLFSVSDAFKGFTSENIGRALTTVGMTFTPADKGGTATLARPIEQTTFLKRGFKKICGIYRAPLATSSSLEMCNWITKSADPLQATIDNCKAAFRELAVSEEDTTLQEQIRDAIYRKTNGRHLLPIVTQKEAINSFLKHF</sequence>
<evidence type="ECO:0000256" key="2">
    <source>
        <dbReference type="ARBA" id="ARBA00022741"/>
    </source>
</evidence>
<keyword evidence="5" id="KW-0693">Viral RNA replication</keyword>
<dbReference type="GO" id="GO:0003724">
    <property type="term" value="F:RNA helicase activity"/>
    <property type="evidence" value="ECO:0007669"/>
    <property type="project" value="InterPro"/>
</dbReference>
<dbReference type="GO" id="GO:0003968">
    <property type="term" value="F:RNA-directed RNA polymerase activity"/>
    <property type="evidence" value="ECO:0007669"/>
    <property type="project" value="InterPro"/>
</dbReference>
<dbReference type="InterPro" id="IPR044067">
    <property type="entry name" value="PCV_3C_PRO"/>
</dbReference>
<evidence type="ECO:0000313" key="11">
    <source>
        <dbReference type="EMBL" id="API61898.1"/>
    </source>
</evidence>
<dbReference type="InterPro" id="IPR043128">
    <property type="entry name" value="Rev_trsase/Diguanyl_cyclase"/>
</dbReference>
<organism evidence="11">
    <name type="scientific">Drellivirus 93C3</name>
    <dbReference type="NCBI Taxonomy" id="1925775"/>
    <lineage>
        <taxon>Viruses</taxon>
    </lineage>
</organism>
<dbReference type="Pfam" id="PF00680">
    <property type="entry name" value="RdRP_1"/>
    <property type="match status" value="1"/>
</dbReference>
<evidence type="ECO:0000256" key="3">
    <source>
        <dbReference type="ARBA" id="ARBA00022801"/>
    </source>
</evidence>
<keyword evidence="4" id="KW-0788">Thiol protease</keyword>
<dbReference type="GO" id="GO:0039694">
    <property type="term" value="P:viral RNA genome replication"/>
    <property type="evidence" value="ECO:0007669"/>
    <property type="project" value="InterPro"/>
</dbReference>
<keyword evidence="1" id="KW-0645">Protease</keyword>
<feature type="region of interest" description="Disordered" evidence="6">
    <location>
        <begin position="853"/>
        <end position="882"/>
    </location>
</feature>
<evidence type="ECO:0000256" key="1">
    <source>
        <dbReference type="ARBA" id="ARBA00022670"/>
    </source>
</evidence>